<name>A0A835SSB8_CHLIN</name>
<evidence type="ECO:0000313" key="3">
    <source>
        <dbReference type="Proteomes" id="UP000650467"/>
    </source>
</evidence>
<dbReference type="PANTHER" id="PTHR35020">
    <property type="entry name" value="N-ACETYLGLUCOSAMINE-INDUCED PROTEIN 1"/>
    <property type="match status" value="1"/>
</dbReference>
<dbReference type="AlphaFoldDB" id="A0A835SSB8"/>
<dbReference type="PANTHER" id="PTHR35020:SF2">
    <property type="entry name" value="N-ACETYLGLUCOSAMINE-INDUCED PROTEIN 1"/>
    <property type="match status" value="1"/>
</dbReference>
<accession>A0A835SSB8</accession>
<dbReference type="EMBL" id="JAEHOC010000033">
    <property type="protein sequence ID" value="KAG2428778.1"/>
    <property type="molecule type" value="Genomic_DNA"/>
</dbReference>
<protein>
    <submittedName>
        <fullName evidence="2">Uncharacterized protein</fullName>
    </submittedName>
</protein>
<feature type="compositionally biased region" description="Low complexity" evidence="1">
    <location>
        <begin position="192"/>
        <end position="217"/>
    </location>
</feature>
<gene>
    <name evidence="2" type="ORF">HXX76_011478</name>
</gene>
<dbReference type="Proteomes" id="UP000650467">
    <property type="component" value="Unassembled WGS sequence"/>
</dbReference>
<dbReference type="Pfam" id="PF12239">
    <property type="entry name" value="DUF3605"/>
    <property type="match status" value="2"/>
</dbReference>
<proteinExistence type="predicted"/>
<organism evidence="2 3">
    <name type="scientific">Chlamydomonas incerta</name>
    <dbReference type="NCBI Taxonomy" id="51695"/>
    <lineage>
        <taxon>Eukaryota</taxon>
        <taxon>Viridiplantae</taxon>
        <taxon>Chlorophyta</taxon>
        <taxon>core chlorophytes</taxon>
        <taxon>Chlorophyceae</taxon>
        <taxon>CS clade</taxon>
        <taxon>Chlamydomonadales</taxon>
        <taxon>Chlamydomonadaceae</taxon>
        <taxon>Chlamydomonas</taxon>
    </lineage>
</organism>
<evidence type="ECO:0000313" key="2">
    <source>
        <dbReference type="EMBL" id="KAG2428778.1"/>
    </source>
</evidence>
<keyword evidence="3" id="KW-1185">Reference proteome</keyword>
<dbReference type="GO" id="GO:0005737">
    <property type="term" value="C:cytoplasm"/>
    <property type="evidence" value="ECO:0007669"/>
    <property type="project" value="TreeGrafter"/>
</dbReference>
<comment type="caution">
    <text evidence="2">The sequence shown here is derived from an EMBL/GenBank/DDBJ whole genome shotgun (WGS) entry which is preliminary data.</text>
</comment>
<feature type="region of interest" description="Disordered" evidence="1">
    <location>
        <begin position="186"/>
        <end position="217"/>
    </location>
</feature>
<dbReference type="OrthoDB" id="498286at2759"/>
<dbReference type="GO" id="GO:0006044">
    <property type="term" value="P:N-acetylglucosamine metabolic process"/>
    <property type="evidence" value="ECO:0007669"/>
    <property type="project" value="TreeGrafter"/>
</dbReference>
<sequence>MAAGAVKARHTWEELQKIINSKDPEALGILGRSQEQLDTYLKRRAEILKEWASAGDNLRFRLFGSPTKLNEDGQLVVDADNDHTAHECHIMVMRNEYGYYLDEGLEHINIWCSDRPLSAEVVEAIIRERLPCEAYLWFVNPPQYQSIKAIWHAHVMVKGLKEEHSHISAPGEVEVLDPEAYLQASRRRVEEGQAGQAAAAAGQGAAGTGQSASGTRS</sequence>
<reference evidence="2" key="1">
    <citation type="journal article" date="2020" name="bioRxiv">
        <title>Comparative genomics of Chlamydomonas.</title>
        <authorList>
            <person name="Craig R.J."/>
            <person name="Hasan A.R."/>
            <person name="Ness R.W."/>
            <person name="Keightley P.D."/>
        </authorList>
    </citation>
    <scope>NUCLEOTIDE SEQUENCE</scope>
    <source>
        <strain evidence="2">SAG 7.73</strain>
    </source>
</reference>
<evidence type="ECO:0000256" key="1">
    <source>
        <dbReference type="SAM" id="MobiDB-lite"/>
    </source>
</evidence>
<dbReference type="InterPro" id="IPR022036">
    <property type="entry name" value="DUF3605"/>
</dbReference>